<accession>A0AAE0H5W3</accession>
<comment type="caution">
    <text evidence="2">The sequence shown here is derived from an EMBL/GenBank/DDBJ whole genome shotgun (WGS) entry which is preliminary data.</text>
</comment>
<proteinExistence type="predicted"/>
<reference evidence="2" key="1">
    <citation type="journal article" date="2023" name="Mol. Phylogenet. Evol.">
        <title>Genome-scale phylogeny and comparative genomics of the fungal order Sordariales.</title>
        <authorList>
            <person name="Hensen N."/>
            <person name="Bonometti L."/>
            <person name="Westerberg I."/>
            <person name="Brannstrom I.O."/>
            <person name="Guillou S."/>
            <person name="Cros-Aarteil S."/>
            <person name="Calhoun S."/>
            <person name="Haridas S."/>
            <person name="Kuo A."/>
            <person name="Mondo S."/>
            <person name="Pangilinan J."/>
            <person name="Riley R."/>
            <person name="LaButti K."/>
            <person name="Andreopoulos B."/>
            <person name="Lipzen A."/>
            <person name="Chen C."/>
            <person name="Yan M."/>
            <person name="Daum C."/>
            <person name="Ng V."/>
            <person name="Clum A."/>
            <person name="Steindorff A."/>
            <person name="Ohm R.A."/>
            <person name="Martin F."/>
            <person name="Silar P."/>
            <person name="Natvig D.O."/>
            <person name="Lalanne C."/>
            <person name="Gautier V."/>
            <person name="Ament-Velasquez S.L."/>
            <person name="Kruys A."/>
            <person name="Hutchinson M.I."/>
            <person name="Powell A.J."/>
            <person name="Barry K."/>
            <person name="Miller A.N."/>
            <person name="Grigoriev I.V."/>
            <person name="Debuchy R."/>
            <person name="Gladieux P."/>
            <person name="Hiltunen Thoren M."/>
            <person name="Johannesson H."/>
        </authorList>
    </citation>
    <scope>NUCLEOTIDE SEQUENCE</scope>
    <source>
        <strain evidence="2">CBS 168.71</strain>
    </source>
</reference>
<dbReference type="EMBL" id="JAUEPN010000013">
    <property type="protein sequence ID" value="KAK3290488.1"/>
    <property type="molecule type" value="Genomic_DNA"/>
</dbReference>
<gene>
    <name evidence="2" type="ORF">B0H64DRAFT_378693</name>
</gene>
<organism evidence="2 3">
    <name type="scientific">Chaetomium fimeti</name>
    <dbReference type="NCBI Taxonomy" id="1854472"/>
    <lineage>
        <taxon>Eukaryota</taxon>
        <taxon>Fungi</taxon>
        <taxon>Dikarya</taxon>
        <taxon>Ascomycota</taxon>
        <taxon>Pezizomycotina</taxon>
        <taxon>Sordariomycetes</taxon>
        <taxon>Sordariomycetidae</taxon>
        <taxon>Sordariales</taxon>
        <taxon>Chaetomiaceae</taxon>
        <taxon>Chaetomium</taxon>
    </lineage>
</organism>
<dbReference type="AlphaFoldDB" id="A0AAE0H5W3"/>
<feature type="region of interest" description="Disordered" evidence="1">
    <location>
        <begin position="1"/>
        <end position="51"/>
    </location>
</feature>
<dbReference type="RefSeq" id="XP_062654002.1">
    <property type="nucleotide sequence ID" value="XM_062802602.1"/>
</dbReference>
<dbReference type="Gene3D" id="1.25.40.1010">
    <property type="match status" value="1"/>
</dbReference>
<name>A0AAE0H5W3_9PEZI</name>
<sequence>MTAKKARQEARRVERAADEKATKQDPNKGGAQASKNGVEVSKKDGANLAGMTDPLGDAMEFLWSSLRPSACSKSTISQWYPWLLLPMRNVQQVIVNGPDHLGSVRRRSSATM</sequence>
<feature type="compositionally biased region" description="Basic and acidic residues" evidence="1">
    <location>
        <begin position="1"/>
        <end position="26"/>
    </location>
</feature>
<evidence type="ECO:0000313" key="3">
    <source>
        <dbReference type="Proteomes" id="UP001278766"/>
    </source>
</evidence>
<keyword evidence="3" id="KW-1185">Reference proteome</keyword>
<reference evidence="2" key="2">
    <citation type="submission" date="2023-06" db="EMBL/GenBank/DDBJ databases">
        <authorList>
            <consortium name="Lawrence Berkeley National Laboratory"/>
            <person name="Haridas S."/>
            <person name="Hensen N."/>
            <person name="Bonometti L."/>
            <person name="Westerberg I."/>
            <person name="Brannstrom I.O."/>
            <person name="Guillou S."/>
            <person name="Cros-Aarteil S."/>
            <person name="Calhoun S."/>
            <person name="Kuo A."/>
            <person name="Mondo S."/>
            <person name="Pangilinan J."/>
            <person name="Riley R."/>
            <person name="Labutti K."/>
            <person name="Andreopoulos B."/>
            <person name="Lipzen A."/>
            <person name="Chen C."/>
            <person name="Yanf M."/>
            <person name="Daum C."/>
            <person name="Ng V."/>
            <person name="Clum A."/>
            <person name="Steindorff A."/>
            <person name="Ohm R."/>
            <person name="Martin F."/>
            <person name="Silar P."/>
            <person name="Natvig D."/>
            <person name="Lalanne C."/>
            <person name="Gautier V."/>
            <person name="Ament-Velasquez S.L."/>
            <person name="Kruys A."/>
            <person name="Hutchinson M.I."/>
            <person name="Powell A.J."/>
            <person name="Barry K."/>
            <person name="Miller A.N."/>
            <person name="Grigoriev I.V."/>
            <person name="Debuchy R."/>
            <person name="Gladieux P."/>
            <person name="Thoren M.H."/>
            <person name="Johannesson H."/>
        </authorList>
    </citation>
    <scope>NUCLEOTIDE SEQUENCE</scope>
    <source>
        <strain evidence="2">CBS 168.71</strain>
    </source>
</reference>
<evidence type="ECO:0000313" key="2">
    <source>
        <dbReference type="EMBL" id="KAK3290488.1"/>
    </source>
</evidence>
<evidence type="ECO:0000256" key="1">
    <source>
        <dbReference type="SAM" id="MobiDB-lite"/>
    </source>
</evidence>
<dbReference type="Proteomes" id="UP001278766">
    <property type="component" value="Unassembled WGS sequence"/>
</dbReference>
<dbReference type="GeneID" id="87839550"/>
<protein>
    <submittedName>
        <fullName evidence="2">Uncharacterized protein</fullName>
    </submittedName>
</protein>